<gene>
    <name evidence="1" type="ORF">PAECIP111893_02665</name>
</gene>
<dbReference type="EMBL" id="CAKMMF010000013">
    <property type="protein sequence ID" value="CAH1206983.1"/>
    <property type="molecule type" value="Genomic_DNA"/>
</dbReference>
<keyword evidence="2" id="KW-1185">Reference proteome</keyword>
<dbReference type="RefSeq" id="WP_236342978.1">
    <property type="nucleotide sequence ID" value="NZ_CAKMMF010000013.1"/>
</dbReference>
<reference evidence="1" key="1">
    <citation type="submission" date="2022-01" db="EMBL/GenBank/DDBJ databases">
        <authorList>
            <person name="Criscuolo A."/>
        </authorList>
    </citation>
    <scope>NUCLEOTIDE SEQUENCE</scope>
    <source>
        <strain evidence="1">CIP111893</strain>
    </source>
</reference>
<proteinExistence type="predicted"/>
<protein>
    <recommendedName>
        <fullName evidence="3">Molecular chaperone IbpA, HSP20 family</fullName>
    </recommendedName>
</protein>
<evidence type="ECO:0000313" key="1">
    <source>
        <dbReference type="EMBL" id="CAH1206983.1"/>
    </source>
</evidence>
<dbReference type="Proteomes" id="UP000838686">
    <property type="component" value="Unassembled WGS sequence"/>
</dbReference>
<comment type="caution">
    <text evidence="1">The sequence shown here is derived from an EMBL/GenBank/DDBJ whole genome shotgun (WGS) entry which is preliminary data.</text>
</comment>
<sequence>MKLHLLSNPKDRQDERTVFLIRAMFLRRENQLSSIGNKTALNGQRMNKLNYSINAVVIALSSDDFDPFASIEFDKFFNGKMPFPFEPGNPSNWFNDYVRNMLVKPVKAHGSNGRLPAEIFETHRFLIVRIKLPESVELNKVRVMASSYSVKLQGLPDSKGQLIRLPKLVEARSGKVLLKEQVLQIKLRKRNTGEQFYELFIRE</sequence>
<evidence type="ECO:0000313" key="2">
    <source>
        <dbReference type="Proteomes" id="UP000838686"/>
    </source>
</evidence>
<name>A0ABN8GGL7_9BACL</name>
<accession>A0ABN8GGL7</accession>
<organism evidence="1 2">
    <name type="scientific">Paenibacillus plantiphilus</name>
    <dbReference type="NCBI Taxonomy" id="2905650"/>
    <lineage>
        <taxon>Bacteria</taxon>
        <taxon>Bacillati</taxon>
        <taxon>Bacillota</taxon>
        <taxon>Bacilli</taxon>
        <taxon>Bacillales</taxon>
        <taxon>Paenibacillaceae</taxon>
        <taxon>Paenibacillus</taxon>
    </lineage>
</organism>
<evidence type="ECO:0008006" key="3">
    <source>
        <dbReference type="Google" id="ProtNLM"/>
    </source>
</evidence>